<dbReference type="InterPro" id="IPR008651">
    <property type="entry name" value="Uncharacterised_HicB"/>
</dbReference>
<dbReference type="EMBL" id="LHZA01000010">
    <property type="protein sequence ID" value="KXV04151.1"/>
    <property type="molecule type" value="Genomic_DNA"/>
</dbReference>
<comment type="caution">
    <text evidence="1">The sequence shown here is derived from an EMBL/GenBank/DDBJ whole genome shotgun (WGS) entry which is preliminary data.</text>
</comment>
<reference evidence="1 2" key="1">
    <citation type="submission" date="2015-06" db="EMBL/GenBank/DDBJ databases">
        <title>Improved classification and identification of acetic acid bacteria using matrix-assisted laser desorption/ionization time-of-flight mass spectrometry; Gluconobacter nephelii and Gluconobacter uchimurae are later heterotypic synonyms of Gluconobacter japonicus and Gluconobacter oxydans, respectively.</title>
        <authorList>
            <person name="Li L."/>
            <person name="Cleenwerck I."/>
            <person name="De Vuyst L."/>
            <person name="Vandamme P."/>
        </authorList>
    </citation>
    <scope>NUCLEOTIDE SEQUENCE [LARGE SCALE GENOMIC DNA]</scope>
    <source>
        <strain evidence="1 2">LMG 1625</strain>
    </source>
</reference>
<dbReference type="InterPro" id="IPR013321">
    <property type="entry name" value="Arc_rbn_hlx_hlx"/>
</dbReference>
<dbReference type="AlphaFoldDB" id="A0A149R3V9"/>
<dbReference type="InterPro" id="IPR035069">
    <property type="entry name" value="TTHA1013/TTHA0281-like"/>
</dbReference>
<name>A0A149R3V9_9PROT</name>
<dbReference type="SUPFAM" id="SSF47598">
    <property type="entry name" value="Ribbon-helix-helix"/>
    <property type="match status" value="1"/>
</dbReference>
<dbReference type="GO" id="GO:0006355">
    <property type="term" value="P:regulation of DNA-templated transcription"/>
    <property type="evidence" value="ECO:0007669"/>
    <property type="project" value="InterPro"/>
</dbReference>
<dbReference type="Gene3D" id="1.10.1220.10">
    <property type="entry name" value="Met repressor-like"/>
    <property type="match status" value="1"/>
</dbReference>
<evidence type="ECO:0000313" key="1">
    <source>
        <dbReference type="EMBL" id="KXV04151.1"/>
    </source>
</evidence>
<dbReference type="Proteomes" id="UP000075473">
    <property type="component" value="Unassembled WGS sequence"/>
</dbReference>
<evidence type="ECO:0000313" key="2">
    <source>
        <dbReference type="Proteomes" id="UP000075473"/>
    </source>
</evidence>
<accession>A0A149R3V9</accession>
<protein>
    <submittedName>
        <fullName evidence="1">DNA repair protein</fullName>
    </submittedName>
</protein>
<dbReference type="SUPFAM" id="SSF143100">
    <property type="entry name" value="TTHA1013/TTHA0281-like"/>
    <property type="match status" value="1"/>
</dbReference>
<organism evidence="1 2">
    <name type="scientific">Acetobacter cerevisiae</name>
    <dbReference type="NCBI Taxonomy" id="178900"/>
    <lineage>
        <taxon>Bacteria</taxon>
        <taxon>Pseudomonadati</taxon>
        <taxon>Pseudomonadota</taxon>
        <taxon>Alphaproteobacteria</taxon>
        <taxon>Acetobacterales</taxon>
        <taxon>Acetobacteraceae</taxon>
        <taxon>Acetobacter</taxon>
    </lineage>
</organism>
<dbReference type="Pfam" id="PF05534">
    <property type="entry name" value="HicB"/>
    <property type="match status" value="1"/>
</dbReference>
<dbReference type="InterPro" id="IPR010985">
    <property type="entry name" value="Ribbon_hlx_hlx"/>
</dbReference>
<gene>
    <name evidence="1" type="ORF">AD928_00060</name>
</gene>
<dbReference type="PATRIC" id="fig|178900.5.peg.639"/>
<proteinExistence type="predicted"/>
<sequence>MNNMMEIGGHRAVILFDPEIGMFRGEFLGLNGGADFYADSVSGLQQEGEASLCVFLEMCAEKGIDPVKHYSGRFVVRLPEEIHARAAEIAAARGVSLNRLVQDALTQVEA</sequence>
<dbReference type="RefSeq" id="WP_062247298.1">
    <property type="nucleotide sequence ID" value="NZ_LHZA01000010.1"/>
</dbReference>